<dbReference type="GeneID" id="64766849"/>
<evidence type="ECO:0000313" key="2">
    <source>
        <dbReference type="EMBL" id="QGJ95002.1"/>
    </source>
</evidence>
<proteinExistence type="predicted"/>
<feature type="region of interest" description="Disordered" evidence="1">
    <location>
        <begin position="95"/>
        <end position="116"/>
    </location>
</feature>
<dbReference type="RefSeq" id="YP_010059617.1">
    <property type="nucleotide sequence ID" value="NC_054726.1"/>
</dbReference>
<keyword evidence="3" id="KW-1185">Reference proteome</keyword>
<name>A0A649VSU7_9CAUD</name>
<reference evidence="2 3" key="1">
    <citation type="submission" date="2019-10" db="EMBL/GenBank/DDBJ databases">
        <authorList>
            <person name="Garlena R.A."/>
            <person name="Russell D.A."/>
            <person name="Pope W.H."/>
            <person name="Jacobs-Sera D."/>
            <person name="Hatfull G.F."/>
        </authorList>
    </citation>
    <scope>NUCLEOTIDE SEQUENCE [LARGE SCALE GENOMIC DNA]</scope>
</reference>
<gene>
    <name evidence="2" type="primary">142</name>
    <name evidence="2" type="ORF">SEA_STORMAGEDDON_142</name>
</gene>
<protein>
    <submittedName>
        <fullName evidence="2">Uncharacterized protein</fullName>
    </submittedName>
</protein>
<accession>A0A649VSU7</accession>
<evidence type="ECO:0000256" key="1">
    <source>
        <dbReference type="SAM" id="MobiDB-lite"/>
    </source>
</evidence>
<evidence type="ECO:0000313" key="3">
    <source>
        <dbReference type="Proteomes" id="UP000423065"/>
    </source>
</evidence>
<dbReference type="Proteomes" id="UP000423065">
    <property type="component" value="Segment"/>
</dbReference>
<organism evidence="2 3">
    <name type="scientific">Gordonia phage Stormageddon</name>
    <dbReference type="NCBI Taxonomy" id="2656541"/>
    <lineage>
        <taxon>Viruses</taxon>
        <taxon>Duplodnaviria</taxon>
        <taxon>Heunggongvirae</taxon>
        <taxon>Uroviricota</taxon>
        <taxon>Caudoviricetes</taxon>
        <taxon>Stormageddonvirus</taxon>
        <taxon>Stormageddonvirus Stormageddon</taxon>
    </lineage>
</organism>
<dbReference type="KEGG" id="vg:64766849"/>
<sequence>MQHESDPQDDIDWSGPVENMERFAEYMRNQPPDLPHLTEGESSRQCLDAGLVCSIDPRTGKCTECGCYEHPEENHVHFAFDAARPGWTTPIYDVHGHKVSDPVPIDSLPRHGDERP</sequence>
<dbReference type="EMBL" id="MN586040">
    <property type="protein sequence ID" value="QGJ95002.1"/>
    <property type="molecule type" value="Genomic_DNA"/>
</dbReference>